<proteinExistence type="predicted"/>
<keyword evidence="1" id="KW-0732">Signal</keyword>
<dbReference type="SUPFAM" id="SSF51182">
    <property type="entry name" value="RmlC-like cupins"/>
    <property type="match status" value="1"/>
</dbReference>
<organism evidence="2 3">
    <name type="scientific">Sphingomonas panacis</name>
    <dbReference type="NCBI Taxonomy" id="1560345"/>
    <lineage>
        <taxon>Bacteria</taxon>
        <taxon>Pseudomonadati</taxon>
        <taxon>Pseudomonadota</taxon>
        <taxon>Alphaproteobacteria</taxon>
        <taxon>Sphingomonadales</taxon>
        <taxon>Sphingomonadaceae</taxon>
        <taxon>Sphingomonas</taxon>
    </lineage>
</organism>
<dbReference type="OrthoDB" id="7506908at2"/>
<evidence type="ECO:0008006" key="4">
    <source>
        <dbReference type="Google" id="ProtNLM"/>
    </source>
</evidence>
<dbReference type="CDD" id="cd06989">
    <property type="entry name" value="cupin_DRT102"/>
    <property type="match status" value="1"/>
</dbReference>
<dbReference type="AlphaFoldDB" id="A0A1B3Z6W6"/>
<keyword evidence="3" id="KW-1185">Reference proteome</keyword>
<evidence type="ECO:0000313" key="2">
    <source>
        <dbReference type="EMBL" id="AOH83168.1"/>
    </source>
</evidence>
<dbReference type="Proteomes" id="UP000094256">
    <property type="component" value="Chromosome"/>
</dbReference>
<dbReference type="Gene3D" id="2.60.120.10">
    <property type="entry name" value="Jelly Rolls"/>
    <property type="match status" value="1"/>
</dbReference>
<dbReference type="InterPro" id="IPR011051">
    <property type="entry name" value="RmlC_Cupin_sf"/>
</dbReference>
<dbReference type="RefSeq" id="WP_069203750.1">
    <property type="nucleotide sequence ID" value="NZ_CP014168.1"/>
</dbReference>
<dbReference type="KEGG" id="span:AWL63_03440"/>
<reference evidence="2 3" key="1">
    <citation type="submission" date="2016-01" db="EMBL/GenBank/DDBJ databases">
        <title>Complete genome and mega plasmid sequence of Sphingomonas panacis DCY99 elicits systemic resistance in rice to Xanthomonas oryzae.</title>
        <authorList>
            <person name="Kim Y.J."/>
            <person name="Yang D.C."/>
            <person name="Sing P."/>
        </authorList>
    </citation>
    <scope>NUCLEOTIDE SEQUENCE [LARGE SCALE GENOMIC DNA]</scope>
    <source>
        <strain evidence="2 3">DCY99</strain>
    </source>
</reference>
<accession>A0A1B3Z6W6</accession>
<feature type="chain" id="PRO_5008556203" description="Cupin 2 conserved barrel domain-containing protein" evidence="1">
    <location>
        <begin position="21"/>
        <end position="155"/>
    </location>
</feature>
<dbReference type="STRING" id="1560345.AWL63_03440"/>
<sequence>MIARRSGALASVALLLVAAASPDDLQRRLNPEEARALPVVAAGAGTSGLHAIATRVLKGDPARPGLYTISITVPPNTKIAAHTHRDDRTATVVAGLWHFGYGPVAKEDATRSLAPGSFYTEPAGDPHFAWTGSEGATVYITGIGPSDTRYLGTPH</sequence>
<dbReference type="EMBL" id="CP014168">
    <property type="protein sequence ID" value="AOH83168.1"/>
    <property type="molecule type" value="Genomic_DNA"/>
</dbReference>
<evidence type="ECO:0000313" key="3">
    <source>
        <dbReference type="Proteomes" id="UP000094256"/>
    </source>
</evidence>
<protein>
    <recommendedName>
        <fullName evidence="4">Cupin 2 conserved barrel domain-containing protein</fullName>
    </recommendedName>
</protein>
<gene>
    <name evidence="2" type="ORF">AWL63_03440</name>
</gene>
<feature type="signal peptide" evidence="1">
    <location>
        <begin position="1"/>
        <end position="20"/>
    </location>
</feature>
<evidence type="ECO:0000256" key="1">
    <source>
        <dbReference type="SAM" id="SignalP"/>
    </source>
</evidence>
<dbReference type="InterPro" id="IPR014710">
    <property type="entry name" value="RmlC-like_jellyroll"/>
</dbReference>
<name>A0A1B3Z6W6_9SPHN</name>